<feature type="transmembrane region" description="Helical" evidence="1">
    <location>
        <begin position="86"/>
        <end position="108"/>
    </location>
</feature>
<evidence type="ECO:0000313" key="3">
    <source>
        <dbReference type="EMBL" id="CAI3992502.1"/>
    </source>
</evidence>
<evidence type="ECO:0000313" key="6">
    <source>
        <dbReference type="Proteomes" id="UP001152797"/>
    </source>
</evidence>
<proteinExistence type="predicted"/>
<evidence type="ECO:0000256" key="1">
    <source>
        <dbReference type="SAM" id="Phobius"/>
    </source>
</evidence>
<feature type="chain" id="PRO_5043270480" evidence="2">
    <location>
        <begin position="26"/>
        <end position="176"/>
    </location>
</feature>
<gene>
    <name evidence="3" type="ORF">C1SCF055_LOCUS19327</name>
</gene>
<evidence type="ECO:0000313" key="5">
    <source>
        <dbReference type="EMBL" id="CAL4779814.1"/>
    </source>
</evidence>
<accession>A0A9P1CK36</accession>
<evidence type="ECO:0000313" key="4">
    <source>
        <dbReference type="EMBL" id="CAL1145877.1"/>
    </source>
</evidence>
<keyword evidence="1" id="KW-1133">Transmembrane helix</keyword>
<dbReference type="EMBL" id="CAMXCT030001720">
    <property type="protein sequence ID" value="CAL4779814.1"/>
    <property type="molecule type" value="Genomic_DNA"/>
</dbReference>
<organism evidence="3">
    <name type="scientific">Cladocopium goreaui</name>
    <dbReference type="NCBI Taxonomy" id="2562237"/>
    <lineage>
        <taxon>Eukaryota</taxon>
        <taxon>Sar</taxon>
        <taxon>Alveolata</taxon>
        <taxon>Dinophyceae</taxon>
        <taxon>Suessiales</taxon>
        <taxon>Symbiodiniaceae</taxon>
        <taxon>Cladocopium</taxon>
    </lineage>
</organism>
<dbReference type="Proteomes" id="UP001152797">
    <property type="component" value="Unassembled WGS sequence"/>
</dbReference>
<sequence length="176" mass="19282">MGFGQSAPMASWVAITCSLLVPGHAADLACTSSINLACARRGREDMKAECLTGNFTAQEGRLTYASGFEEGYLAGKEAARSKKLTWSQYAVSIVVDLVLLWIVLVSFARLERMFYAPKQEKVIWGHGAATMNFSGAEPGLLQKAWEKLFPSRSGAFVPRNVSEAYEAARQHQRQTS</sequence>
<dbReference type="AlphaFoldDB" id="A0A9P1CK36"/>
<keyword evidence="1" id="KW-0472">Membrane</keyword>
<evidence type="ECO:0000256" key="2">
    <source>
        <dbReference type="SAM" id="SignalP"/>
    </source>
</evidence>
<reference evidence="4" key="2">
    <citation type="submission" date="2024-04" db="EMBL/GenBank/DDBJ databases">
        <authorList>
            <person name="Chen Y."/>
            <person name="Shah S."/>
            <person name="Dougan E. K."/>
            <person name="Thang M."/>
            <person name="Chan C."/>
        </authorList>
    </citation>
    <scope>NUCLEOTIDE SEQUENCE [LARGE SCALE GENOMIC DNA]</scope>
</reference>
<comment type="caution">
    <text evidence="3">The sequence shown here is derived from an EMBL/GenBank/DDBJ whole genome shotgun (WGS) entry which is preliminary data.</text>
</comment>
<reference evidence="3" key="1">
    <citation type="submission" date="2022-10" db="EMBL/GenBank/DDBJ databases">
        <authorList>
            <person name="Chen Y."/>
            <person name="Dougan E. K."/>
            <person name="Chan C."/>
            <person name="Rhodes N."/>
            <person name="Thang M."/>
        </authorList>
    </citation>
    <scope>NUCLEOTIDE SEQUENCE</scope>
</reference>
<keyword evidence="5" id="KW-0449">Lipoprotein</keyword>
<keyword evidence="6" id="KW-1185">Reference proteome</keyword>
<dbReference type="EMBL" id="CAMXCT020001720">
    <property type="protein sequence ID" value="CAL1145877.1"/>
    <property type="molecule type" value="Genomic_DNA"/>
</dbReference>
<protein>
    <submittedName>
        <fullName evidence="5">Lipoprotein</fullName>
    </submittedName>
</protein>
<keyword evidence="2" id="KW-0732">Signal</keyword>
<name>A0A9P1CK36_9DINO</name>
<keyword evidence="1" id="KW-0812">Transmembrane</keyword>
<dbReference type="EMBL" id="CAMXCT010001720">
    <property type="protein sequence ID" value="CAI3992502.1"/>
    <property type="molecule type" value="Genomic_DNA"/>
</dbReference>
<feature type="signal peptide" evidence="2">
    <location>
        <begin position="1"/>
        <end position="25"/>
    </location>
</feature>